<comment type="similarity">
    <text evidence="1">Belongs to the IWR1/SLC7A6OS family.</text>
</comment>
<proteinExistence type="inferred from homology"/>
<feature type="region of interest" description="Disordered" evidence="2">
    <location>
        <begin position="334"/>
        <end position="356"/>
    </location>
</feature>
<feature type="compositionally biased region" description="Polar residues" evidence="2">
    <location>
        <begin position="63"/>
        <end position="78"/>
    </location>
</feature>
<protein>
    <recommendedName>
        <fullName evidence="3">Transcription factor Iwr1 domain-containing protein</fullName>
    </recommendedName>
</protein>
<dbReference type="PANTHER" id="PTHR28063:SF1">
    <property type="entry name" value="RNA POLYMERASE II NUCLEAR LOCALIZATION PROTEIN IWR1"/>
    <property type="match status" value="1"/>
</dbReference>
<evidence type="ECO:0000313" key="4">
    <source>
        <dbReference type="EMBL" id="KAF6051218.1"/>
    </source>
</evidence>
<comment type="caution">
    <text evidence="4">The sequence shown here is derived from an EMBL/GenBank/DDBJ whole genome shotgun (WGS) entry which is preliminary data.</text>
</comment>
<evidence type="ECO:0000259" key="3">
    <source>
        <dbReference type="Pfam" id="PF08574"/>
    </source>
</evidence>
<dbReference type="Proteomes" id="UP000590412">
    <property type="component" value="Unassembled WGS sequence"/>
</dbReference>
<dbReference type="GO" id="GO:0005737">
    <property type="term" value="C:cytoplasm"/>
    <property type="evidence" value="ECO:0007669"/>
    <property type="project" value="TreeGrafter"/>
</dbReference>
<evidence type="ECO:0000256" key="2">
    <source>
        <dbReference type="SAM" id="MobiDB-lite"/>
    </source>
</evidence>
<name>A0A8X7NMQ6_CANPA</name>
<accession>A0A8X7NMQ6</accession>
<dbReference type="OrthoDB" id="6255506at2759"/>
<dbReference type="InterPro" id="IPR013883">
    <property type="entry name" value="TF_Iwr1_dom"/>
</dbReference>
<dbReference type="PANTHER" id="PTHR28063">
    <property type="entry name" value="RNA POLYMERASE II NUCLEAR LOCALIZATION PROTEIN IWR1"/>
    <property type="match status" value="1"/>
</dbReference>
<feature type="domain" description="Transcription factor Iwr1" evidence="3">
    <location>
        <begin position="236"/>
        <end position="316"/>
    </location>
</feature>
<dbReference type="AlphaFoldDB" id="A0A8X7NMQ6"/>
<evidence type="ECO:0000313" key="5">
    <source>
        <dbReference type="Proteomes" id="UP000590412"/>
    </source>
</evidence>
<feature type="compositionally biased region" description="Low complexity" evidence="2">
    <location>
        <begin position="47"/>
        <end position="60"/>
    </location>
</feature>
<reference evidence="4" key="1">
    <citation type="submission" date="2020-03" db="EMBL/GenBank/DDBJ databases">
        <title>FDA dAtabase for Regulatory Grade micrObial Sequences (FDA-ARGOS): Supporting development and validation of Infectious Disease Dx tests.</title>
        <authorList>
            <person name="Campos J."/>
            <person name="Goldberg B."/>
            <person name="Tallon L."/>
            <person name="Sadzewicz L."/>
            <person name="Vavikolanu K."/>
            <person name="Mehta A."/>
            <person name="Aluvathingal J."/>
            <person name="Nadendla S."/>
            <person name="Nandy P."/>
            <person name="Geyer C."/>
            <person name="Yan Y."/>
            <person name="Sichtig H."/>
        </authorList>
    </citation>
    <scope>NUCLEOTIDE SEQUENCE [LARGE SCALE GENOMIC DNA]</scope>
    <source>
        <strain evidence="4">FDAARGOS_652</strain>
    </source>
</reference>
<gene>
    <name evidence="4" type="ORF">FOB60_003886</name>
</gene>
<dbReference type="InterPro" id="IPR040150">
    <property type="entry name" value="Iwr1"/>
</dbReference>
<feature type="region of interest" description="Disordered" evidence="2">
    <location>
        <begin position="383"/>
        <end position="402"/>
    </location>
</feature>
<organism evidence="4 5">
    <name type="scientific">Candida parapsilosis</name>
    <name type="common">Yeast</name>
    <dbReference type="NCBI Taxonomy" id="5480"/>
    <lineage>
        <taxon>Eukaryota</taxon>
        <taxon>Fungi</taxon>
        <taxon>Dikarya</taxon>
        <taxon>Ascomycota</taxon>
        <taxon>Saccharomycotina</taxon>
        <taxon>Pichiomycetes</taxon>
        <taxon>Debaryomycetaceae</taxon>
        <taxon>Candida/Lodderomyces clade</taxon>
        <taxon>Candida</taxon>
    </lineage>
</organism>
<feature type="compositionally biased region" description="Low complexity" evidence="2">
    <location>
        <begin position="209"/>
        <end position="228"/>
    </location>
</feature>
<feature type="compositionally biased region" description="Acidic residues" evidence="2">
    <location>
        <begin position="383"/>
        <end position="400"/>
    </location>
</feature>
<feature type="region of interest" description="Disordered" evidence="2">
    <location>
        <begin position="202"/>
        <end position="235"/>
    </location>
</feature>
<feature type="region of interest" description="Disordered" evidence="2">
    <location>
        <begin position="24"/>
        <end position="78"/>
    </location>
</feature>
<sequence length="436" mass="49394">MNSENVPPLTPTSQPPPRILRIKRKRGQDPLQALILEDTRNVKRSKPSTPITSPIATPRSHTPLEQQQLRTGNNSVYESDNDRLNYMFKLAKTEFGNDAELNESMLHTILAEAATTADLQQQEGGDNNESTSRGEIKRRFIIQPGETRRQSGIDYDAADEEIPDQLANMVKDVVSKEGVRTKQKRKRRGHTEIHRDITNVLSEEHLPESQDSISQDTQSTTTTTTNKTTNDHDDDDQYVYDVYQLTDAEPLTTANHPSAQIGYIRFFNDDDSENNDSNILDTTQQDLDEVKKPSVLTDDEDSNAESFYQNDYPSDEDAEGLQELNSFEDEFDKLNIGDGEINSGGRGGGGDDDNDAGYVPHDGIGWDGEEYFDYGDVERFMGLDEEDADEEEEDDDDVDEHDIKRNRFFKSDMDDPLALHRDKIFGKLEKMISENK</sequence>
<dbReference type="Pfam" id="PF08574">
    <property type="entry name" value="Iwr1"/>
    <property type="match status" value="1"/>
</dbReference>
<dbReference type="EMBL" id="JABWAB010000005">
    <property type="protein sequence ID" value="KAF6051218.1"/>
    <property type="molecule type" value="Genomic_DNA"/>
</dbReference>
<feature type="region of interest" description="Disordered" evidence="2">
    <location>
        <begin position="291"/>
        <end position="318"/>
    </location>
</feature>
<evidence type="ECO:0000256" key="1">
    <source>
        <dbReference type="ARBA" id="ARBA00010218"/>
    </source>
</evidence>
<dbReference type="GO" id="GO:0006606">
    <property type="term" value="P:protein import into nucleus"/>
    <property type="evidence" value="ECO:0007669"/>
    <property type="project" value="InterPro"/>
</dbReference>